<reference evidence="3" key="1">
    <citation type="submission" date="2015-07" db="EMBL/GenBank/DDBJ databases">
        <title>Genome sequencing project for genomic taxonomy and phylogenomics of Bacillus-like bacteria.</title>
        <authorList>
            <person name="Liu B."/>
            <person name="Wang J."/>
            <person name="Zhu Y."/>
            <person name="Liu G."/>
            <person name="Chen Q."/>
            <person name="Chen Z."/>
            <person name="Lan J."/>
            <person name="Che J."/>
            <person name="Ge C."/>
            <person name="Shi H."/>
            <person name="Pan Z."/>
            <person name="Liu X."/>
        </authorList>
    </citation>
    <scope>NUCLEOTIDE SEQUENCE [LARGE SCALE GENOMIC DNA]</scope>
    <source>
        <strain evidence="3">FJAT-27997</strain>
    </source>
</reference>
<proteinExistence type="predicted"/>
<dbReference type="EMBL" id="LFZW01000001">
    <property type="protein sequence ID" value="KMY48535.1"/>
    <property type="molecule type" value="Genomic_DNA"/>
</dbReference>
<evidence type="ECO:0000313" key="2">
    <source>
        <dbReference type="EMBL" id="KMY48535.1"/>
    </source>
</evidence>
<dbReference type="Proteomes" id="UP000037146">
    <property type="component" value="Unassembled WGS sequence"/>
</dbReference>
<dbReference type="Gene3D" id="1.10.357.10">
    <property type="entry name" value="Tetracycline Repressor, domain 2"/>
    <property type="match status" value="1"/>
</dbReference>
<gene>
    <name evidence="2" type="ORF">AC625_02580</name>
</gene>
<dbReference type="SUPFAM" id="SSF46689">
    <property type="entry name" value="Homeodomain-like"/>
    <property type="match status" value="1"/>
</dbReference>
<dbReference type="PATRIC" id="fig|1679170.3.peg.513"/>
<dbReference type="STRING" id="1679170.AC625_02580"/>
<dbReference type="PANTHER" id="PTHR43479">
    <property type="entry name" value="ACREF/ENVCD OPERON REPRESSOR-RELATED"/>
    <property type="match status" value="1"/>
</dbReference>
<accession>A0A0K9GPF7</accession>
<protein>
    <recommendedName>
        <fullName evidence="4">HTH tetR-type domain-containing protein</fullName>
    </recommendedName>
</protein>
<keyword evidence="3" id="KW-1185">Reference proteome</keyword>
<organism evidence="2 3">
    <name type="scientific">Peribacillus loiseleuriae</name>
    <dbReference type="NCBI Taxonomy" id="1679170"/>
    <lineage>
        <taxon>Bacteria</taxon>
        <taxon>Bacillati</taxon>
        <taxon>Bacillota</taxon>
        <taxon>Bacilli</taxon>
        <taxon>Bacillales</taxon>
        <taxon>Bacillaceae</taxon>
        <taxon>Peribacillus</taxon>
    </lineage>
</organism>
<evidence type="ECO:0008006" key="4">
    <source>
        <dbReference type="Google" id="ProtNLM"/>
    </source>
</evidence>
<sequence>MYRIKEDKRCKASCTLIYKGLLSLLHEKPFEKITITDIQLKSSVGRATFYRHFDCLIDVLMMNCDIEFEKLFNSYIELLKQKSDLPLERFHFLKYFLEYWSANSGILEILIQINHRYIIHQSLKRKSIILTNYLFPDMDTNTSHYNYFMAVRSGVALGILITWIEEGKVKSTDELLEILEDSFNVLLNNDFFI</sequence>
<evidence type="ECO:0000256" key="1">
    <source>
        <dbReference type="ARBA" id="ARBA00022491"/>
    </source>
</evidence>
<keyword evidence="1" id="KW-0678">Repressor</keyword>
<dbReference type="InterPro" id="IPR009057">
    <property type="entry name" value="Homeodomain-like_sf"/>
</dbReference>
<dbReference type="AlphaFoldDB" id="A0A0K9GPF7"/>
<dbReference type="RefSeq" id="WP_049679860.1">
    <property type="nucleotide sequence ID" value="NZ_LFZW01000001.1"/>
</dbReference>
<dbReference type="InterPro" id="IPR050624">
    <property type="entry name" value="HTH-type_Tx_Regulator"/>
</dbReference>
<comment type="caution">
    <text evidence="2">The sequence shown here is derived from an EMBL/GenBank/DDBJ whole genome shotgun (WGS) entry which is preliminary data.</text>
</comment>
<evidence type="ECO:0000313" key="3">
    <source>
        <dbReference type="Proteomes" id="UP000037146"/>
    </source>
</evidence>
<dbReference type="PANTHER" id="PTHR43479:SF11">
    <property type="entry name" value="ACREF_ENVCD OPERON REPRESSOR-RELATED"/>
    <property type="match status" value="1"/>
</dbReference>
<name>A0A0K9GPF7_9BACI</name>